<dbReference type="GO" id="GO:0003950">
    <property type="term" value="F:NAD+ poly-ADP-ribosyltransferase activity"/>
    <property type="evidence" value="ECO:0007669"/>
    <property type="project" value="InterPro"/>
</dbReference>
<proteinExistence type="predicted"/>
<evidence type="ECO:0000259" key="3">
    <source>
        <dbReference type="Pfam" id="PF00644"/>
    </source>
</evidence>
<dbReference type="SUPFAM" id="SSF56399">
    <property type="entry name" value="ADP-ribosylation"/>
    <property type="match status" value="1"/>
</dbReference>
<evidence type="ECO:0000256" key="2">
    <source>
        <dbReference type="SAM" id="MobiDB-lite"/>
    </source>
</evidence>
<comment type="caution">
    <text evidence="4">The sequence shown here is derived from an EMBL/GenBank/DDBJ whole genome shotgun (WGS) entry which is preliminary data.</text>
</comment>
<dbReference type="EMBL" id="PYSW02000026">
    <property type="protein sequence ID" value="KAG2381756.1"/>
    <property type="molecule type" value="Genomic_DNA"/>
</dbReference>
<organism evidence="4 5">
    <name type="scientific">Naegleria lovaniensis</name>
    <name type="common">Amoeba</name>
    <dbReference type="NCBI Taxonomy" id="51637"/>
    <lineage>
        <taxon>Eukaryota</taxon>
        <taxon>Discoba</taxon>
        <taxon>Heterolobosea</taxon>
        <taxon>Tetramitia</taxon>
        <taxon>Eutetramitia</taxon>
        <taxon>Vahlkampfiidae</taxon>
        <taxon>Naegleria</taxon>
    </lineage>
</organism>
<dbReference type="GO" id="GO:1990404">
    <property type="term" value="F:NAD+-protein mono-ADP-ribosyltransferase activity"/>
    <property type="evidence" value="ECO:0007669"/>
    <property type="project" value="TreeGrafter"/>
</dbReference>
<feature type="domain" description="PARP catalytic" evidence="3">
    <location>
        <begin position="247"/>
        <end position="371"/>
    </location>
</feature>
<dbReference type="InterPro" id="IPR012317">
    <property type="entry name" value="Poly(ADP-ribose)pol_cat_dom"/>
</dbReference>
<name>A0AA88KMR6_NAELO</name>
<keyword evidence="5" id="KW-1185">Reference proteome</keyword>
<dbReference type="AlphaFoldDB" id="A0AA88KMR6"/>
<protein>
    <recommendedName>
        <fullName evidence="3">PARP catalytic domain-containing protein</fullName>
    </recommendedName>
</protein>
<dbReference type="Pfam" id="PF00644">
    <property type="entry name" value="PARP"/>
    <property type="match status" value="1"/>
</dbReference>
<reference evidence="4 5" key="1">
    <citation type="journal article" date="2018" name="BMC Genomics">
        <title>The genome of Naegleria lovaniensis, the basis for a comparative approach to unravel pathogenicity factors of the human pathogenic amoeba N. fowleri.</title>
        <authorList>
            <person name="Liechti N."/>
            <person name="Schurch N."/>
            <person name="Bruggmann R."/>
            <person name="Wittwer M."/>
        </authorList>
    </citation>
    <scope>NUCLEOTIDE SEQUENCE [LARGE SCALE GENOMIC DNA]</scope>
    <source>
        <strain evidence="4 5">ATCC 30569</strain>
    </source>
</reference>
<dbReference type="Proteomes" id="UP000816034">
    <property type="component" value="Unassembled WGS sequence"/>
</dbReference>
<evidence type="ECO:0000256" key="1">
    <source>
        <dbReference type="SAM" id="Coils"/>
    </source>
</evidence>
<dbReference type="RefSeq" id="XP_044547435.1">
    <property type="nucleotide sequence ID" value="XM_044695968.1"/>
</dbReference>
<evidence type="ECO:0000313" key="5">
    <source>
        <dbReference type="Proteomes" id="UP000816034"/>
    </source>
</evidence>
<dbReference type="PANTHER" id="PTHR45740">
    <property type="entry name" value="POLY [ADP-RIBOSE] POLYMERASE"/>
    <property type="match status" value="1"/>
</dbReference>
<dbReference type="GeneID" id="68098594"/>
<feature type="compositionally biased region" description="Low complexity" evidence="2">
    <location>
        <begin position="21"/>
        <end position="48"/>
    </location>
</feature>
<dbReference type="PANTHER" id="PTHR45740:SF2">
    <property type="entry name" value="POLY [ADP-RIBOSE] POLYMERASE"/>
    <property type="match status" value="1"/>
</dbReference>
<dbReference type="GO" id="GO:0005634">
    <property type="term" value="C:nucleus"/>
    <property type="evidence" value="ECO:0007669"/>
    <property type="project" value="TreeGrafter"/>
</dbReference>
<dbReference type="Gene3D" id="3.90.228.10">
    <property type="match status" value="1"/>
</dbReference>
<sequence>MWLLRSLSSGNNNKQGGGGTSVSVQNETTTTTNPYTSTTQSSPSSNHSTSERKSKNSVLEFHGSDKQEIDTLMQELSSKSMSSPLIRALISLYSKNNGFINAVEQDQKSDNKKLAQLETQFVDLMKERKILLNAHPELMEQYSVAKSTQMSTEEDDGEDMYAYIQKKNLIDQELKKVQSHIKASKTTYCHYFCDGELEFMKQNMNSKDTCKYYTITYNPTFDPFTCPGEFFHFRLAETFINRASGNQYTLREVTYVCNPFNLKRFNERKRELAKKHGFLLDSMKPLILFHGNRLETNYDNIMKTNFSMQRIGSNTGNLGYYGKGVYFSSYPQYSIGYAGSNCLLVCLVFTGKSYPLKQIVMGCPKEPGYDSHTSPDGFSEVVIFDEDQILPIYKVKF</sequence>
<keyword evidence="1" id="KW-0175">Coiled coil</keyword>
<evidence type="ECO:0000313" key="4">
    <source>
        <dbReference type="EMBL" id="KAG2381756.1"/>
    </source>
</evidence>
<accession>A0AA88KMR6</accession>
<feature type="region of interest" description="Disordered" evidence="2">
    <location>
        <begin position="1"/>
        <end position="65"/>
    </location>
</feature>
<gene>
    <name evidence="4" type="ORF">C9374_006140</name>
</gene>
<feature type="coiled-coil region" evidence="1">
    <location>
        <begin position="100"/>
        <end position="134"/>
    </location>
</feature>
<dbReference type="InterPro" id="IPR051712">
    <property type="entry name" value="ARTD-AVP"/>
</dbReference>